<proteinExistence type="predicted"/>
<reference evidence="1" key="1">
    <citation type="submission" date="2021-12" db="EMBL/GenBank/DDBJ databases">
        <title>Enterovibrio ZSDZ35 sp. nov. and Enterovibrio ZSDZ42 sp. nov., isolated from coastal seawater in Qingdao.</title>
        <authorList>
            <person name="Zhang P."/>
        </authorList>
    </citation>
    <scope>NUCLEOTIDE SEQUENCE</scope>
    <source>
        <strain evidence="1">ZSDZ42</strain>
    </source>
</reference>
<dbReference type="Proteomes" id="UP001149400">
    <property type="component" value="Unassembled WGS sequence"/>
</dbReference>
<dbReference type="RefSeq" id="WP_274164575.1">
    <property type="nucleotide sequence ID" value="NZ_JAJUBC010000011.1"/>
</dbReference>
<dbReference type="EMBL" id="JAJUBC010000011">
    <property type="protein sequence ID" value="MDD1793724.1"/>
    <property type="molecule type" value="Genomic_DNA"/>
</dbReference>
<evidence type="ECO:0000313" key="1">
    <source>
        <dbReference type="EMBL" id="MDD1793724.1"/>
    </source>
</evidence>
<accession>A0ABT5R139</accession>
<name>A0ABT5R139_9GAMM</name>
<gene>
    <name evidence="1" type="ORF">LRP50_11340</name>
</gene>
<evidence type="ECO:0000313" key="2">
    <source>
        <dbReference type="Proteomes" id="UP001149400"/>
    </source>
</evidence>
<keyword evidence="2" id="KW-1185">Reference proteome</keyword>
<protein>
    <submittedName>
        <fullName evidence="1">Uncharacterized protein</fullName>
    </submittedName>
</protein>
<organism evidence="1 2">
    <name type="scientific">Enterovibrio gelatinilyticus</name>
    <dbReference type="NCBI Taxonomy" id="2899819"/>
    <lineage>
        <taxon>Bacteria</taxon>
        <taxon>Pseudomonadati</taxon>
        <taxon>Pseudomonadota</taxon>
        <taxon>Gammaproteobacteria</taxon>
        <taxon>Vibrionales</taxon>
        <taxon>Vibrionaceae</taxon>
        <taxon>Enterovibrio</taxon>
    </lineage>
</organism>
<comment type="caution">
    <text evidence="1">The sequence shown here is derived from an EMBL/GenBank/DDBJ whole genome shotgun (WGS) entry which is preliminary data.</text>
</comment>
<sequence>MWLRNELAGNKARFPDSGMTNKSDSADIYNALSDFNDLIKTYPINLKMQSSGCLGILALTPHSYESGFSLTPNITKKKYKASHIL</sequence>